<dbReference type="Proteomes" id="UP000193978">
    <property type="component" value="Chromosome"/>
</dbReference>
<accession>A0A1W6N087</accession>
<protein>
    <submittedName>
        <fullName evidence="2">Fumarylacetoacetase</fullName>
    </submittedName>
</protein>
<dbReference type="Pfam" id="PF01557">
    <property type="entry name" value="FAA_hydrolase"/>
    <property type="match status" value="1"/>
</dbReference>
<dbReference type="GO" id="GO:0003824">
    <property type="term" value="F:catalytic activity"/>
    <property type="evidence" value="ECO:0007669"/>
    <property type="project" value="InterPro"/>
</dbReference>
<dbReference type="EMBL" id="CP019948">
    <property type="protein sequence ID" value="ARN83196.1"/>
    <property type="molecule type" value="Genomic_DNA"/>
</dbReference>
<name>A0A1W6N087_9HYPH</name>
<organism evidence="2 3">
    <name type="scientific">Methylocystis bryophila</name>
    <dbReference type="NCBI Taxonomy" id="655015"/>
    <lineage>
        <taxon>Bacteria</taxon>
        <taxon>Pseudomonadati</taxon>
        <taxon>Pseudomonadota</taxon>
        <taxon>Alphaproteobacteria</taxon>
        <taxon>Hyphomicrobiales</taxon>
        <taxon>Methylocystaceae</taxon>
        <taxon>Methylocystis</taxon>
    </lineage>
</organism>
<gene>
    <name evidence="2" type="ORF">B1812_21315</name>
</gene>
<dbReference type="InterPro" id="IPR036663">
    <property type="entry name" value="Fumarylacetoacetase_C_sf"/>
</dbReference>
<keyword evidence="3" id="KW-1185">Reference proteome</keyword>
<dbReference type="PANTHER" id="PTHR43211">
    <property type="entry name" value="FUMARYLACETOACETATE HYDROLASE"/>
    <property type="match status" value="1"/>
</dbReference>
<dbReference type="InterPro" id="IPR011234">
    <property type="entry name" value="Fumarylacetoacetase-like_C"/>
</dbReference>
<dbReference type="SUPFAM" id="SSF56529">
    <property type="entry name" value="FAH"/>
    <property type="match status" value="1"/>
</dbReference>
<evidence type="ECO:0000313" key="2">
    <source>
        <dbReference type="EMBL" id="ARN83196.1"/>
    </source>
</evidence>
<dbReference type="OrthoDB" id="5197601at2"/>
<dbReference type="AlphaFoldDB" id="A0A1W6N087"/>
<feature type="domain" description="Fumarylacetoacetase-like C-terminal" evidence="1">
    <location>
        <begin position="111"/>
        <end position="298"/>
    </location>
</feature>
<dbReference type="RefSeq" id="WP_085773353.1">
    <property type="nucleotide sequence ID" value="NZ_AP027149.1"/>
</dbReference>
<proteinExistence type="predicted"/>
<evidence type="ECO:0000313" key="3">
    <source>
        <dbReference type="Proteomes" id="UP000193978"/>
    </source>
</evidence>
<dbReference type="PANTHER" id="PTHR43211:SF1">
    <property type="entry name" value="BLL6422 PROTEIN"/>
    <property type="match status" value="1"/>
</dbReference>
<dbReference type="Gene3D" id="3.90.850.10">
    <property type="entry name" value="Fumarylacetoacetase-like, C-terminal domain"/>
    <property type="match status" value="1"/>
</dbReference>
<dbReference type="KEGG" id="mbry:B1812_21315"/>
<reference evidence="2 3" key="1">
    <citation type="submission" date="2017-02" db="EMBL/GenBank/DDBJ databases">
        <authorList>
            <person name="Peterson S.W."/>
        </authorList>
    </citation>
    <scope>NUCLEOTIDE SEQUENCE [LARGE SCALE GENOMIC DNA]</scope>
    <source>
        <strain evidence="2 3">S285</strain>
    </source>
</reference>
<dbReference type="STRING" id="655015.B1812_21315"/>
<sequence>MQFHRVLSPDGSSIETQARINDEWRKIDAPSSVFSPEWELAKRRERGLSPALPLLPFQPLSFRDFMLFERHAIDAARGWARRFAPRAFRLARAYEALTGRDFPAFRPASLYYRQPIYYMGNALSFVPSGAPVAAPAYSQALDYELELGFVLGAPLFNATPQEAEAAIGAFVVLNDFSARDVQRDEMQSGFGPQKAKHFLSSMSQTAVTKDEILPRLPRLEAHVEINGERVAETNFAGMRYSLGEALAFVSQSEPLFAGELFGSGTPTGGSGMEIGRWLKIGDRLRLVIEGVGEIAHEIVERDR</sequence>
<evidence type="ECO:0000259" key="1">
    <source>
        <dbReference type="Pfam" id="PF01557"/>
    </source>
</evidence>